<feature type="compositionally biased region" description="Gly residues" evidence="3">
    <location>
        <begin position="443"/>
        <end position="456"/>
    </location>
</feature>
<dbReference type="InterPro" id="IPR050557">
    <property type="entry name" value="RTX_toxin/Mannuronan_C5-epim"/>
</dbReference>
<feature type="compositionally biased region" description="Low complexity" evidence="3">
    <location>
        <begin position="537"/>
        <end position="550"/>
    </location>
</feature>
<name>A0ABW5A9R2_9RHOB</name>
<dbReference type="Proteomes" id="UP001597413">
    <property type="component" value="Unassembled WGS sequence"/>
</dbReference>
<feature type="compositionally biased region" description="Acidic residues" evidence="3">
    <location>
        <begin position="308"/>
        <end position="332"/>
    </location>
</feature>
<keyword evidence="2" id="KW-0964">Secreted</keyword>
<dbReference type="PANTHER" id="PTHR38340:SF1">
    <property type="entry name" value="S-LAYER PROTEIN"/>
    <property type="match status" value="1"/>
</dbReference>
<keyword evidence="5" id="KW-1185">Reference proteome</keyword>
<feature type="compositionally biased region" description="Acidic residues" evidence="3">
    <location>
        <begin position="517"/>
        <end position="529"/>
    </location>
</feature>
<dbReference type="EMBL" id="JBHUIX010000013">
    <property type="protein sequence ID" value="MFD2175038.1"/>
    <property type="molecule type" value="Genomic_DNA"/>
</dbReference>
<evidence type="ECO:0000256" key="3">
    <source>
        <dbReference type="SAM" id="MobiDB-lite"/>
    </source>
</evidence>
<dbReference type="InterPro" id="IPR018511">
    <property type="entry name" value="Hemolysin-typ_Ca-bd_CS"/>
</dbReference>
<dbReference type="PRINTS" id="PR00313">
    <property type="entry name" value="CABNDNGRPT"/>
</dbReference>
<feature type="compositionally biased region" description="Acidic residues" evidence="3">
    <location>
        <begin position="480"/>
        <end position="493"/>
    </location>
</feature>
<feature type="region of interest" description="Disordered" evidence="3">
    <location>
        <begin position="273"/>
        <end position="333"/>
    </location>
</feature>
<dbReference type="InterPro" id="IPR001343">
    <property type="entry name" value="Hemolysn_Ca-bd"/>
</dbReference>
<dbReference type="SUPFAM" id="SSF51120">
    <property type="entry name" value="beta-Roll"/>
    <property type="match status" value="4"/>
</dbReference>
<dbReference type="PROSITE" id="PS00330">
    <property type="entry name" value="HEMOLYSIN_CALCIUM"/>
    <property type="match status" value="4"/>
</dbReference>
<dbReference type="Gene3D" id="2.160.20.160">
    <property type="match status" value="1"/>
</dbReference>
<feature type="compositionally biased region" description="Gly residues" evidence="3">
    <location>
        <begin position="578"/>
        <end position="590"/>
    </location>
</feature>
<dbReference type="Gene3D" id="2.150.10.10">
    <property type="entry name" value="Serralysin-like metalloprotease, C-terminal"/>
    <property type="match status" value="3"/>
</dbReference>
<comment type="caution">
    <text evidence="4">The sequence shown here is derived from an EMBL/GenBank/DDBJ whole genome shotgun (WGS) entry which is preliminary data.</text>
</comment>
<reference evidence="5" key="1">
    <citation type="journal article" date="2019" name="Int. J. Syst. Evol. Microbiol.">
        <title>The Global Catalogue of Microorganisms (GCM) 10K type strain sequencing project: providing services to taxonomists for standard genome sequencing and annotation.</title>
        <authorList>
            <consortium name="The Broad Institute Genomics Platform"/>
            <consortium name="The Broad Institute Genome Sequencing Center for Infectious Disease"/>
            <person name="Wu L."/>
            <person name="Ma J."/>
        </authorList>
    </citation>
    <scope>NUCLEOTIDE SEQUENCE [LARGE SCALE GENOMIC DNA]</scope>
    <source>
        <strain evidence="5">CCUG 55131</strain>
    </source>
</reference>
<accession>A0ABW5A9R2</accession>
<feature type="compositionally biased region" description="Low complexity" evidence="3">
    <location>
        <begin position="501"/>
        <end position="516"/>
    </location>
</feature>
<dbReference type="InterPro" id="IPR011049">
    <property type="entry name" value="Serralysin-like_metalloprot_C"/>
</dbReference>
<proteinExistence type="predicted"/>
<evidence type="ECO:0000256" key="1">
    <source>
        <dbReference type="ARBA" id="ARBA00004613"/>
    </source>
</evidence>
<organism evidence="4 5">
    <name type="scientific">Rhodobacter lacus</name>
    <dbReference type="NCBI Taxonomy" id="1641972"/>
    <lineage>
        <taxon>Bacteria</taxon>
        <taxon>Pseudomonadati</taxon>
        <taxon>Pseudomonadota</taxon>
        <taxon>Alphaproteobacteria</taxon>
        <taxon>Rhodobacterales</taxon>
        <taxon>Rhodobacter group</taxon>
        <taxon>Rhodobacter</taxon>
    </lineage>
</organism>
<feature type="region of interest" description="Disordered" evidence="3">
    <location>
        <begin position="385"/>
        <end position="601"/>
    </location>
</feature>
<feature type="compositionally biased region" description="Acidic residues" evidence="3">
    <location>
        <begin position="458"/>
        <end position="467"/>
    </location>
</feature>
<evidence type="ECO:0000256" key="2">
    <source>
        <dbReference type="ARBA" id="ARBA00022525"/>
    </source>
</evidence>
<dbReference type="Pfam" id="PF00353">
    <property type="entry name" value="HemolysinCabind"/>
    <property type="match status" value="6"/>
</dbReference>
<sequence>MPADDFGTTNLADHIVVSDASFTLEALAGNDTIAGEIVSLESASIDAGADDDTITLTAWGEAQSGAVTLLGGTGADTITASLSQLEATIGGGEGDDVLDLADLFTAVVSGDDGEDAITVICGAAESIGIDGGSGADTITAAITGNWVSDDVYDEDLTADLTNAALAARGVVSIVGGAGNDILDLALSVAQAVIDAGAGDDTIRLDTGIGTPDPRSGTAQELTLLTGAGRDTIRLAYPSWGGDGWGAGRDSVAVVSDFTAGPGGDVLDLSEIVLWGDPPPEDGEDGPGTGAEDTGEGAGLSKHGGFGVEDGEPPPVVEDDEDAPTDDADDCDAISEPPQLAQLWFEQRGADTVLCGDFGFGAVVLITLSGVEATTLTDDNILGGALPAIGAPPDDSTGDDPGDSGGGSDDGGPVDVGDGGGEDTSPGDVDPLPDDTEDDSDSNGDGGGGGGDAGGGDASDPDAGEDGDSGTGAEDGAFWGDAEDNLFEGGDGDDTMAGGAGADNLAGGAGADLMSGGTEDDTLDGGDGDDFLAGGQGDDTLTGALGDDTINGGTGDDTIEGGAGDDVLGAGRGSDTVSGGAGEDAIGGGAGQDLISGDAGDDMIGGGAGDDTILGGAGDDFLAGGGRNDLISGDAGNDTLNGGAGNDTLTGGAGADLFVFTLGKAGNLDILTDFSRGEDLIQIAGLDKAPGTGLQGFFEALSPTTVNYEGETAVQLSFAGQTILCLGIDGLTKEDFLFL</sequence>
<comment type="subcellular location">
    <subcellularLocation>
        <location evidence="1">Secreted</location>
    </subcellularLocation>
</comment>
<feature type="compositionally biased region" description="Gly residues" evidence="3">
    <location>
        <begin position="295"/>
        <end position="307"/>
    </location>
</feature>
<protein>
    <submittedName>
        <fullName evidence="4">Calcium-binding protein</fullName>
    </submittedName>
</protein>
<evidence type="ECO:0000313" key="5">
    <source>
        <dbReference type="Proteomes" id="UP001597413"/>
    </source>
</evidence>
<gene>
    <name evidence="4" type="ORF">ACFSM0_13160</name>
</gene>
<evidence type="ECO:0000313" key="4">
    <source>
        <dbReference type="EMBL" id="MFD2175038.1"/>
    </source>
</evidence>
<dbReference type="RefSeq" id="WP_377391099.1">
    <property type="nucleotide sequence ID" value="NZ_JBHUIX010000013.1"/>
</dbReference>
<dbReference type="PANTHER" id="PTHR38340">
    <property type="entry name" value="S-LAYER PROTEIN"/>
    <property type="match status" value="1"/>
</dbReference>
<feature type="compositionally biased region" description="Acidic residues" evidence="3">
    <location>
        <begin position="430"/>
        <end position="441"/>
    </location>
</feature>